<dbReference type="Gene3D" id="3.30.70.100">
    <property type="match status" value="1"/>
</dbReference>
<accession>A0A7K1SII0</accession>
<keyword evidence="4" id="KW-1185">Reference proteome</keyword>
<dbReference type="PROSITE" id="PS51502">
    <property type="entry name" value="S_R_A_B_BARREL"/>
    <property type="match status" value="1"/>
</dbReference>
<dbReference type="SUPFAM" id="SSF54909">
    <property type="entry name" value="Dimeric alpha+beta barrel"/>
    <property type="match status" value="1"/>
</dbReference>
<comment type="caution">
    <text evidence="3">The sequence shown here is derived from an EMBL/GenBank/DDBJ whole genome shotgun (WGS) entry which is preliminary data.</text>
</comment>
<dbReference type="Pfam" id="PF07876">
    <property type="entry name" value="Dabb"/>
    <property type="match status" value="1"/>
</dbReference>
<sequence length="98" mass="11548">MIRHTVVFKLKDQVDSLGEQAFFNAVKELTAIPGVQKFECMKQISPKNNFDFGLSMEFENAELYEQYNNHPSHVHFVQEHWIKSVQDFLEIDYEPLVN</sequence>
<dbReference type="InterPro" id="IPR013097">
    <property type="entry name" value="Dabb"/>
</dbReference>
<dbReference type="InterPro" id="IPR044662">
    <property type="entry name" value="HS1/DABB1-like"/>
</dbReference>
<feature type="domain" description="Stress-response A/B barrel" evidence="2">
    <location>
        <begin position="2"/>
        <end position="93"/>
    </location>
</feature>
<dbReference type="AlphaFoldDB" id="A0A7K1SII0"/>
<dbReference type="RefSeq" id="WP_157588236.1">
    <property type="nucleotide sequence ID" value="NZ_WPIN01000011.1"/>
</dbReference>
<protein>
    <submittedName>
        <fullName evidence="3">Dabb family protein</fullName>
    </submittedName>
</protein>
<dbReference type="Proteomes" id="UP000436006">
    <property type="component" value="Unassembled WGS sequence"/>
</dbReference>
<dbReference type="SMART" id="SM00886">
    <property type="entry name" value="Dabb"/>
    <property type="match status" value="1"/>
</dbReference>
<proteinExistence type="predicted"/>
<dbReference type="PANTHER" id="PTHR33178:SF10">
    <property type="entry name" value="STRESS-RESPONSE A_B BARREL DOMAIN-CONTAINING PROTEIN"/>
    <property type="match status" value="1"/>
</dbReference>
<evidence type="ECO:0000259" key="2">
    <source>
        <dbReference type="PROSITE" id="PS51502"/>
    </source>
</evidence>
<reference evidence="3 4" key="1">
    <citation type="submission" date="2019-12" db="EMBL/GenBank/DDBJ databases">
        <title>Spirosoma sp. HMF4905 genome sequencing and assembly.</title>
        <authorList>
            <person name="Kang H."/>
            <person name="Cha I."/>
            <person name="Kim H."/>
            <person name="Joh K."/>
        </authorList>
    </citation>
    <scope>NUCLEOTIDE SEQUENCE [LARGE SCALE GENOMIC DNA]</scope>
    <source>
        <strain evidence="3 4">HMF4905</strain>
    </source>
</reference>
<dbReference type="PANTHER" id="PTHR33178">
    <property type="match status" value="1"/>
</dbReference>
<evidence type="ECO:0000313" key="4">
    <source>
        <dbReference type="Proteomes" id="UP000436006"/>
    </source>
</evidence>
<dbReference type="InterPro" id="IPR011008">
    <property type="entry name" value="Dimeric_a/b-barrel"/>
</dbReference>
<comment type="subunit">
    <text evidence="1">Homodimer.</text>
</comment>
<evidence type="ECO:0000256" key="1">
    <source>
        <dbReference type="ARBA" id="ARBA00011738"/>
    </source>
</evidence>
<gene>
    <name evidence="3" type="ORF">GO755_26035</name>
</gene>
<name>A0A7K1SII0_9BACT</name>
<dbReference type="EMBL" id="WPIN01000011">
    <property type="protein sequence ID" value="MVM33524.1"/>
    <property type="molecule type" value="Genomic_DNA"/>
</dbReference>
<evidence type="ECO:0000313" key="3">
    <source>
        <dbReference type="EMBL" id="MVM33524.1"/>
    </source>
</evidence>
<organism evidence="3 4">
    <name type="scientific">Spirosoma arboris</name>
    <dbReference type="NCBI Taxonomy" id="2682092"/>
    <lineage>
        <taxon>Bacteria</taxon>
        <taxon>Pseudomonadati</taxon>
        <taxon>Bacteroidota</taxon>
        <taxon>Cytophagia</taxon>
        <taxon>Cytophagales</taxon>
        <taxon>Cytophagaceae</taxon>
        <taxon>Spirosoma</taxon>
    </lineage>
</organism>